<accession>A0A7R9IY28</accession>
<organism evidence="2">
    <name type="scientific">Timema californicum</name>
    <name type="common">California timema</name>
    <name type="synonym">Walking stick</name>
    <dbReference type="NCBI Taxonomy" id="61474"/>
    <lineage>
        <taxon>Eukaryota</taxon>
        <taxon>Metazoa</taxon>
        <taxon>Ecdysozoa</taxon>
        <taxon>Arthropoda</taxon>
        <taxon>Hexapoda</taxon>
        <taxon>Insecta</taxon>
        <taxon>Pterygota</taxon>
        <taxon>Neoptera</taxon>
        <taxon>Polyneoptera</taxon>
        <taxon>Phasmatodea</taxon>
        <taxon>Timematodea</taxon>
        <taxon>Timematoidea</taxon>
        <taxon>Timematidae</taxon>
        <taxon>Timema</taxon>
    </lineage>
</organism>
<name>A0A7R9IY28_TIMCA</name>
<dbReference type="InterPro" id="IPR031983">
    <property type="entry name" value="DUF4786"/>
</dbReference>
<feature type="region of interest" description="Disordered" evidence="1">
    <location>
        <begin position="89"/>
        <end position="120"/>
    </location>
</feature>
<reference evidence="2" key="1">
    <citation type="submission" date="2020-11" db="EMBL/GenBank/DDBJ databases">
        <authorList>
            <person name="Tran Van P."/>
        </authorList>
    </citation>
    <scope>NUCLEOTIDE SEQUENCE</scope>
</reference>
<proteinExistence type="predicted"/>
<protein>
    <submittedName>
        <fullName evidence="2">(California timema) hypothetical protein</fullName>
    </submittedName>
</protein>
<evidence type="ECO:0000313" key="2">
    <source>
        <dbReference type="EMBL" id="CAD7569084.1"/>
    </source>
</evidence>
<evidence type="ECO:0000256" key="1">
    <source>
        <dbReference type="SAM" id="MobiDB-lite"/>
    </source>
</evidence>
<feature type="compositionally biased region" description="Polar residues" evidence="1">
    <location>
        <begin position="89"/>
        <end position="102"/>
    </location>
</feature>
<dbReference type="AlphaFoldDB" id="A0A7R9IY28"/>
<gene>
    <name evidence="2" type="ORF">TCMB3V08_LOCUS1834</name>
</gene>
<dbReference type="EMBL" id="OE179533">
    <property type="protein sequence ID" value="CAD7569084.1"/>
    <property type="molecule type" value="Genomic_DNA"/>
</dbReference>
<dbReference type="Pfam" id="PF16027">
    <property type="entry name" value="DUF4786"/>
    <property type="match status" value="1"/>
</dbReference>
<sequence>MSQPNESPTTFQGCLLVVQRTVTPVVAHTTYRCITATTFSGLKEEDSITTLSLQLDGLVSAVLSSLQRTPEFLYLVTMVLLVVIPTSRSAPTSSDATQSSRTPPAVEQQPPFEDVVGPGDEQRTNKALQYFQYLQPPFSGEGDYFSDAWNHYEPTQDGENEVLSRTEPLLHRKPLGSYPDSPIYYIRLPPTPYMYVPGLGYVSQPPPPPSQSMNPFINLPVNFLANGKPTTIYQWSSGAQEELEDYQRPELTTTSTPRPALSSSIINLNKGPYNFNGKPSDIFVLRNSYNSLYADALQNFYP</sequence>